<gene>
    <name evidence="1" type="ORF">LCGC14_0833190</name>
</gene>
<dbReference type="InterPro" id="IPR010767">
    <property type="entry name" value="Phage_CGC-2007_Cje0229"/>
</dbReference>
<accession>A0A0F9PJZ9</accession>
<sequence length="152" mass="17569">MSGFTALLAVSPLDDGEHWRVLRSFGFECDHVGSGIFVRIKAGFITDFASFPKIIWRGLMWWLPGWAKFSKPSPIHDQLYQTHYVEVDDVSGPVEEPVTRKRADDIFLHAMHIAWRHHKSGRAIARMEYWGVRAFGWLGWRFPRGKVTSVSR</sequence>
<comment type="caution">
    <text evidence="1">The sequence shown here is derived from an EMBL/GenBank/DDBJ whole genome shotgun (WGS) entry which is preliminary data.</text>
</comment>
<dbReference type="Pfam" id="PF07087">
    <property type="entry name" value="DUF1353"/>
    <property type="match status" value="1"/>
</dbReference>
<organism evidence="1">
    <name type="scientific">marine sediment metagenome</name>
    <dbReference type="NCBI Taxonomy" id="412755"/>
    <lineage>
        <taxon>unclassified sequences</taxon>
        <taxon>metagenomes</taxon>
        <taxon>ecological metagenomes</taxon>
    </lineage>
</organism>
<dbReference type="AlphaFoldDB" id="A0A0F9PJZ9"/>
<protein>
    <recommendedName>
        <fullName evidence="2">DUF1353 domain-containing protein</fullName>
    </recommendedName>
</protein>
<reference evidence="1" key="1">
    <citation type="journal article" date="2015" name="Nature">
        <title>Complex archaea that bridge the gap between prokaryotes and eukaryotes.</title>
        <authorList>
            <person name="Spang A."/>
            <person name="Saw J.H."/>
            <person name="Jorgensen S.L."/>
            <person name="Zaremba-Niedzwiedzka K."/>
            <person name="Martijn J."/>
            <person name="Lind A.E."/>
            <person name="van Eijk R."/>
            <person name="Schleper C."/>
            <person name="Guy L."/>
            <person name="Ettema T.J."/>
        </authorList>
    </citation>
    <scope>NUCLEOTIDE SEQUENCE</scope>
</reference>
<dbReference type="EMBL" id="LAZR01002399">
    <property type="protein sequence ID" value="KKN30534.1"/>
    <property type="molecule type" value="Genomic_DNA"/>
</dbReference>
<name>A0A0F9PJZ9_9ZZZZ</name>
<evidence type="ECO:0000313" key="1">
    <source>
        <dbReference type="EMBL" id="KKN30534.1"/>
    </source>
</evidence>
<proteinExistence type="predicted"/>
<evidence type="ECO:0008006" key="2">
    <source>
        <dbReference type="Google" id="ProtNLM"/>
    </source>
</evidence>